<dbReference type="EMBL" id="CP016414">
    <property type="protein sequence ID" value="ANU36363.1"/>
    <property type="molecule type" value="Genomic_DNA"/>
</dbReference>
<dbReference type="Gene3D" id="3.40.630.30">
    <property type="match status" value="1"/>
</dbReference>
<dbReference type="EC" id="2.3.1.128" evidence="1"/>
<dbReference type="PANTHER" id="PTHR43792">
    <property type="entry name" value="GNAT FAMILY, PUTATIVE (AFU_ORTHOLOGUE AFUA_3G00765)-RELATED-RELATED"/>
    <property type="match status" value="1"/>
</dbReference>
<proteinExistence type="predicted"/>
<dbReference type="InterPro" id="IPR051531">
    <property type="entry name" value="N-acetyltransferase"/>
</dbReference>
<dbReference type="PATRIC" id="fig|45658.6.peg.1571"/>
<name>A0A1B1NNR9_9VIBR</name>
<evidence type="ECO:0000313" key="2">
    <source>
        <dbReference type="Proteomes" id="UP000092528"/>
    </source>
</evidence>
<dbReference type="PROSITE" id="PS51186">
    <property type="entry name" value="GNAT"/>
    <property type="match status" value="1"/>
</dbReference>
<dbReference type="STRING" id="45658.VSVS12_01613"/>
<organism evidence="1 2">
    <name type="scientific">Vibrio scophthalmi</name>
    <dbReference type="NCBI Taxonomy" id="45658"/>
    <lineage>
        <taxon>Bacteria</taxon>
        <taxon>Pseudomonadati</taxon>
        <taxon>Pseudomonadota</taxon>
        <taxon>Gammaproteobacteria</taxon>
        <taxon>Vibrionales</taxon>
        <taxon>Vibrionaceae</taxon>
        <taxon>Vibrio</taxon>
    </lineage>
</organism>
<dbReference type="RefSeq" id="WP_065430333.1">
    <property type="nucleotide sequence ID" value="NZ_CP016307.1"/>
</dbReference>
<protein>
    <submittedName>
        <fullName evidence="1">Ribosomal-protein-alanine N-acetyltransferase</fullName>
        <ecNumber evidence="1">2.3.1.128</ecNumber>
    </submittedName>
</protein>
<keyword evidence="1" id="KW-0808">Transferase</keyword>
<dbReference type="Proteomes" id="UP000092528">
    <property type="component" value="Chromosome 1"/>
</dbReference>
<evidence type="ECO:0000313" key="1">
    <source>
        <dbReference type="EMBL" id="ANU36363.1"/>
    </source>
</evidence>
<reference evidence="1 2" key="1">
    <citation type="submission" date="2016-07" db="EMBL/GenBank/DDBJ databases">
        <title>Genome sequencing of Vibrio scophthalmi strain VS-05, an isolated from Paralichthys olivaceus.</title>
        <authorList>
            <person name="Han H.-J."/>
        </authorList>
    </citation>
    <scope>NUCLEOTIDE SEQUENCE [LARGE SCALE GENOMIC DNA]</scope>
    <source>
        <strain evidence="1 2">VS-05</strain>
    </source>
</reference>
<dbReference type="Pfam" id="PF13302">
    <property type="entry name" value="Acetyltransf_3"/>
    <property type="match status" value="1"/>
</dbReference>
<keyword evidence="2" id="KW-1185">Reference proteome</keyword>
<dbReference type="SUPFAM" id="SSF55729">
    <property type="entry name" value="Acyl-CoA N-acyltransferases (Nat)"/>
    <property type="match status" value="1"/>
</dbReference>
<dbReference type="AlphaFoldDB" id="A0A1B1NNR9"/>
<dbReference type="InterPro" id="IPR000182">
    <property type="entry name" value="GNAT_dom"/>
</dbReference>
<sequence>MDLIVKLIPLTMEHAPTLLAFEQKNRGWFELHITPREEDFYTLLGVQTHIAELLLDQTLNRAYSTLLLDRHNNLVGRVNLANIHQGKAFLGYRLGKPWVKKGLAKKGVKLMIEQAKILKLKRLVALASVTNIASQKVLTSQGFKAHHRLAKFTQVQGETLDCIEYRLDLN</sequence>
<dbReference type="GO" id="GO:0016747">
    <property type="term" value="F:acyltransferase activity, transferring groups other than amino-acyl groups"/>
    <property type="evidence" value="ECO:0007669"/>
    <property type="project" value="InterPro"/>
</dbReference>
<keyword evidence="1" id="KW-0012">Acyltransferase</keyword>
<gene>
    <name evidence="1" type="ORF">VSVS05_01236</name>
</gene>
<accession>A0A1B1NNR9</accession>
<dbReference type="GeneID" id="96873783"/>
<dbReference type="InterPro" id="IPR016181">
    <property type="entry name" value="Acyl_CoA_acyltransferase"/>
</dbReference>
<dbReference type="KEGG" id="vsc:VSVS12_01613"/>